<name>A0A8T0JFF1_PHAAN</name>
<reference evidence="1 2" key="1">
    <citation type="submission" date="2020-05" db="EMBL/GenBank/DDBJ databases">
        <title>Vigna angularis (adzuki bean) Var. LongXiaoDou No. 4 denovo assembly.</title>
        <authorList>
            <person name="Xiang H."/>
        </authorList>
    </citation>
    <scope>NUCLEOTIDE SEQUENCE [LARGE SCALE GENOMIC DNA]</scope>
    <source>
        <tissue evidence="1">Leaf</tissue>
    </source>
</reference>
<proteinExistence type="predicted"/>
<organism evidence="1 2">
    <name type="scientific">Phaseolus angularis</name>
    <name type="common">Azuki bean</name>
    <name type="synonym">Vigna angularis</name>
    <dbReference type="NCBI Taxonomy" id="3914"/>
    <lineage>
        <taxon>Eukaryota</taxon>
        <taxon>Viridiplantae</taxon>
        <taxon>Streptophyta</taxon>
        <taxon>Embryophyta</taxon>
        <taxon>Tracheophyta</taxon>
        <taxon>Spermatophyta</taxon>
        <taxon>Magnoliopsida</taxon>
        <taxon>eudicotyledons</taxon>
        <taxon>Gunneridae</taxon>
        <taxon>Pentapetalae</taxon>
        <taxon>rosids</taxon>
        <taxon>fabids</taxon>
        <taxon>Fabales</taxon>
        <taxon>Fabaceae</taxon>
        <taxon>Papilionoideae</taxon>
        <taxon>50 kb inversion clade</taxon>
        <taxon>NPAAA clade</taxon>
        <taxon>indigoferoid/millettioid clade</taxon>
        <taxon>Phaseoleae</taxon>
        <taxon>Vigna</taxon>
    </lineage>
</organism>
<comment type="caution">
    <text evidence="1">The sequence shown here is derived from an EMBL/GenBank/DDBJ whole genome shotgun (WGS) entry which is preliminary data.</text>
</comment>
<accession>A0A8T0JFF1</accession>
<sequence length="197" mass="22974">MFKLFKEEIDCHTRRLFHTIDIHVKVGEAKVQKAFVANEVITEVFVSNEEMSTNIVKEAFDEVKFRERFDIIGDDVGKSNSKKDCDIVGDHFGKSNSEKDYEIVRCGVEKSNSENDYDIVSDDVGKSNSKKNYDIVRDVVGKSYNEKVGDILVHEDMDIPNFDFYTHLKAQPRKHLKNVSLRTLWRRLDRKNRRPIE</sequence>
<gene>
    <name evidence="1" type="ORF">HKW66_Vig0240430</name>
</gene>
<dbReference type="Proteomes" id="UP000743370">
    <property type="component" value="Unassembled WGS sequence"/>
</dbReference>
<dbReference type="AlphaFoldDB" id="A0A8T0JFF1"/>
<protein>
    <submittedName>
        <fullName evidence="1">Uncharacterized protein</fullName>
    </submittedName>
</protein>
<evidence type="ECO:0000313" key="2">
    <source>
        <dbReference type="Proteomes" id="UP000743370"/>
    </source>
</evidence>
<evidence type="ECO:0000313" key="1">
    <source>
        <dbReference type="EMBL" id="KAG2371922.1"/>
    </source>
</evidence>
<dbReference type="EMBL" id="JABFOF010000011">
    <property type="protein sequence ID" value="KAG2371922.1"/>
    <property type="molecule type" value="Genomic_DNA"/>
</dbReference>